<evidence type="ECO:0000259" key="20">
    <source>
        <dbReference type="SMART" id="SM00482"/>
    </source>
</evidence>
<dbReference type="InterPro" id="IPR019760">
    <property type="entry name" value="DNA-dir_DNA_pol_A_CS"/>
</dbReference>
<organism evidence="21 22">
    <name type="scientific">Gemmata massiliana</name>
    <dbReference type="NCBI Taxonomy" id="1210884"/>
    <lineage>
        <taxon>Bacteria</taxon>
        <taxon>Pseudomonadati</taxon>
        <taxon>Planctomycetota</taxon>
        <taxon>Planctomycetia</taxon>
        <taxon>Gemmatales</taxon>
        <taxon>Gemmataceae</taxon>
        <taxon>Gemmata</taxon>
    </lineage>
</organism>
<dbReference type="InterPro" id="IPR002562">
    <property type="entry name" value="3'-5'_exonuclease_dom"/>
</dbReference>
<evidence type="ECO:0000256" key="10">
    <source>
        <dbReference type="ARBA" id="ARBA00022839"/>
    </source>
</evidence>
<name>A0A6P2D395_9BACT</name>
<feature type="region of interest" description="Disordered" evidence="17">
    <location>
        <begin position="312"/>
        <end position="345"/>
    </location>
</feature>
<comment type="catalytic activity">
    <reaction evidence="14 16">
        <text>DNA(n) + a 2'-deoxyribonucleoside 5'-triphosphate = DNA(n+1) + diphosphate</text>
        <dbReference type="Rhea" id="RHEA:22508"/>
        <dbReference type="Rhea" id="RHEA-COMP:17339"/>
        <dbReference type="Rhea" id="RHEA-COMP:17340"/>
        <dbReference type="ChEBI" id="CHEBI:33019"/>
        <dbReference type="ChEBI" id="CHEBI:61560"/>
        <dbReference type="ChEBI" id="CHEBI:173112"/>
        <dbReference type="EC" id="2.7.7.7"/>
    </reaction>
</comment>
<dbReference type="CDD" id="cd08637">
    <property type="entry name" value="DNA_pol_A_pol_I_C"/>
    <property type="match status" value="1"/>
</dbReference>
<keyword evidence="13 16" id="KW-0234">DNA repair</keyword>
<evidence type="ECO:0000256" key="7">
    <source>
        <dbReference type="ARBA" id="ARBA00022722"/>
    </source>
</evidence>
<evidence type="ECO:0000313" key="22">
    <source>
        <dbReference type="Proteomes" id="UP000464178"/>
    </source>
</evidence>
<feature type="domain" description="5'-3' exonuclease" evidence="19">
    <location>
        <begin position="8"/>
        <end position="266"/>
    </location>
</feature>
<dbReference type="Proteomes" id="UP000464178">
    <property type="component" value="Chromosome"/>
</dbReference>
<evidence type="ECO:0000256" key="8">
    <source>
        <dbReference type="ARBA" id="ARBA00022763"/>
    </source>
</evidence>
<dbReference type="Pfam" id="PF01612">
    <property type="entry name" value="DNA_pol_A_exo1"/>
    <property type="match status" value="1"/>
</dbReference>
<dbReference type="Gene3D" id="3.40.50.1010">
    <property type="entry name" value="5'-nuclease"/>
    <property type="match status" value="1"/>
</dbReference>
<protein>
    <recommendedName>
        <fullName evidence="3 15">DNA polymerase I</fullName>
        <ecNumber evidence="2 15">2.7.7.7</ecNumber>
    </recommendedName>
</protein>
<dbReference type="PRINTS" id="PR00868">
    <property type="entry name" value="DNAPOLI"/>
</dbReference>
<dbReference type="SMART" id="SM00279">
    <property type="entry name" value="HhH2"/>
    <property type="match status" value="1"/>
</dbReference>
<dbReference type="InterPro" id="IPR020046">
    <property type="entry name" value="5-3_exonucl_a-hlix_arch_N"/>
</dbReference>
<dbReference type="KEGG" id="gms:SOIL9_21510"/>
<dbReference type="GO" id="GO:0008409">
    <property type="term" value="F:5'-3' exonuclease activity"/>
    <property type="evidence" value="ECO:0007669"/>
    <property type="project" value="UniProtKB-UniRule"/>
</dbReference>
<keyword evidence="5 16" id="KW-0548">Nucleotidyltransferase</keyword>
<keyword evidence="9 16" id="KW-0378">Hydrolase</keyword>
<dbReference type="InterPro" id="IPR002298">
    <property type="entry name" value="DNA_polymerase_A"/>
</dbReference>
<evidence type="ECO:0000256" key="11">
    <source>
        <dbReference type="ARBA" id="ARBA00022932"/>
    </source>
</evidence>
<dbReference type="GO" id="GO:0006261">
    <property type="term" value="P:DNA-templated DNA replication"/>
    <property type="evidence" value="ECO:0007669"/>
    <property type="project" value="UniProtKB-UniRule"/>
</dbReference>
<comment type="function">
    <text evidence="16">In addition to polymerase activity, this DNA polymerase exhibits 3'-5' and 5'-3' exonuclease activity.</text>
</comment>
<evidence type="ECO:0000313" key="21">
    <source>
        <dbReference type="EMBL" id="VTR95563.1"/>
    </source>
</evidence>
<evidence type="ECO:0000256" key="4">
    <source>
        <dbReference type="ARBA" id="ARBA00022679"/>
    </source>
</evidence>
<feature type="compositionally biased region" description="Low complexity" evidence="17">
    <location>
        <begin position="326"/>
        <end position="336"/>
    </location>
</feature>
<dbReference type="PROSITE" id="PS00447">
    <property type="entry name" value="DNA_POLYMERASE_A"/>
    <property type="match status" value="1"/>
</dbReference>
<dbReference type="Pfam" id="PF00476">
    <property type="entry name" value="DNA_pol_A"/>
    <property type="match status" value="1"/>
</dbReference>
<dbReference type="CDD" id="cd09898">
    <property type="entry name" value="H3TH_53EXO"/>
    <property type="match status" value="1"/>
</dbReference>
<keyword evidence="6 16" id="KW-0235">DNA replication</keyword>
<dbReference type="InterPro" id="IPR020045">
    <property type="entry name" value="DNA_polI_H3TH"/>
</dbReference>
<evidence type="ECO:0000256" key="9">
    <source>
        <dbReference type="ARBA" id="ARBA00022801"/>
    </source>
</evidence>
<evidence type="ECO:0000256" key="5">
    <source>
        <dbReference type="ARBA" id="ARBA00022695"/>
    </source>
</evidence>
<dbReference type="InterPro" id="IPR008918">
    <property type="entry name" value="HhH2"/>
</dbReference>
<gene>
    <name evidence="16" type="primary">polA</name>
    <name evidence="21" type="ORF">SOIL9_21510</name>
</gene>
<dbReference type="Gene3D" id="3.30.70.370">
    <property type="match status" value="1"/>
</dbReference>
<dbReference type="Gene3D" id="1.10.150.20">
    <property type="entry name" value="5' to 3' exonuclease, C-terminal subdomain"/>
    <property type="match status" value="2"/>
</dbReference>
<dbReference type="AlphaFoldDB" id="A0A6P2D395"/>
<dbReference type="SUPFAM" id="SSF88723">
    <property type="entry name" value="PIN domain-like"/>
    <property type="match status" value="1"/>
</dbReference>
<evidence type="ECO:0000256" key="2">
    <source>
        <dbReference type="ARBA" id="ARBA00012417"/>
    </source>
</evidence>
<dbReference type="GO" id="GO:0003677">
    <property type="term" value="F:DNA binding"/>
    <property type="evidence" value="ECO:0007669"/>
    <property type="project" value="UniProtKB-UniRule"/>
</dbReference>
<keyword evidence="7" id="KW-0540">Nuclease</keyword>
<evidence type="ECO:0000256" key="1">
    <source>
        <dbReference type="ARBA" id="ARBA00007705"/>
    </source>
</evidence>
<feature type="domain" description="3'-5' exonuclease" evidence="18">
    <location>
        <begin position="386"/>
        <end position="571"/>
    </location>
</feature>
<dbReference type="SMART" id="SM00482">
    <property type="entry name" value="POLAc"/>
    <property type="match status" value="1"/>
</dbReference>
<feature type="domain" description="DNA-directed DNA polymerase family A palm" evidence="20">
    <location>
        <begin position="740"/>
        <end position="949"/>
    </location>
</feature>
<dbReference type="Pfam" id="PF02739">
    <property type="entry name" value="5_3_exonuc_N"/>
    <property type="match status" value="1"/>
</dbReference>
<dbReference type="SUPFAM" id="SSF47807">
    <property type="entry name" value="5' to 3' exonuclease, C-terminal subdomain"/>
    <property type="match status" value="1"/>
</dbReference>
<keyword evidence="10 16" id="KW-0269">Exonuclease</keyword>
<dbReference type="Gene3D" id="3.30.420.10">
    <property type="entry name" value="Ribonuclease H-like superfamily/Ribonuclease H"/>
    <property type="match status" value="1"/>
</dbReference>
<dbReference type="PANTHER" id="PTHR10133:SF27">
    <property type="entry name" value="DNA POLYMERASE NU"/>
    <property type="match status" value="1"/>
</dbReference>
<dbReference type="SUPFAM" id="SSF56672">
    <property type="entry name" value="DNA/RNA polymerases"/>
    <property type="match status" value="1"/>
</dbReference>
<evidence type="ECO:0000256" key="16">
    <source>
        <dbReference type="RuleBase" id="RU004460"/>
    </source>
</evidence>
<keyword evidence="4 16" id="KW-0808">Transferase</keyword>
<comment type="similarity">
    <text evidence="1 16">Belongs to the DNA polymerase type-A family.</text>
</comment>
<reference evidence="21 22" key="1">
    <citation type="submission" date="2019-05" db="EMBL/GenBank/DDBJ databases">
        <authorList>
            <consortium name="Science for Life Laboratories"/>
        </authorList>
    </citation>
    <scope>NUCLEOTIDE SEQUENCE [LARGE SCALE GENOMIC DNA]</scope>
    <source>
        <strain evidence="21">Soil9</strain>
    </source>
</reference>
<dbReference type="InterPro" id="IPR001098">
    <property type="entry name" value="DNA-dir_DNA_pol_A_palm_dom"/>
</dbReference>
<evidence type="ECO:0000256" key="12">
    <source>
        <dbReference type="ARBA" id="ARBA00023125"/>
    </source>
</evidence>
<dbReference type="FunFam" id="1.10.150.20:FF:000003">
    <property type="entry name" value="DNA polymerase I"/>
    <property type="match status" value="1"/>
</dbReference>
<evidence type="ECO:0000256" key="6">
    <source>
        <dbReference type="ARBA" id="ARBA00022705"/>
    </source>
</evidence>
<sequence>MSDPVSAGNLYLLDAHGLIFQMFFGVGPMNAPDGRPTNAVFGVTRSLMNLYDRGADYLIAALDHAEPTFRETIDSNYKAHRDPPPDDLLLQEPLIQQVMEAMRVPFLIAKGYEADDVMATVASAAAARGLNVFLCTSDKDCRQLVTDKVKMLNLRKDYEVLDAAGIIADWGVRPDQVVDFQSLVGDSVDNIPGVMGVGPKTAAKWLQQYGTLDELIAHADEAPGGPKTRQALKDAIANGNLAKSKQLVTLDRNVPIPLDWEGWRRRDWDGQKLLELFHEFGFRGFAERVRKTLTNSGAKKNADALATAGIAPAPAPVEDTSGRGVPGASAQPAKPAKQPKGKAKKAATPGLFDLLMEETGESAPPVEATPLVEAAIPTDSWNYAGYETVDSEASFGAFLAELKKQKAFVFDLETTGLDPIHDPIVGFAFCWEREWAYYLPVRAPQEDTALDPNATLAALKPIFEDPKIEKRNHNIKFDQIVLAANGVELAGVAGDSMLAHYLLDPGARVHGLDDLTLDVLKHKNIAIAELIGKGKKQTTMNTVRVARVRDYACEDADAAFQLATIFEPQLAEKGFRELYDTLEVPLIGVLADMERTGIRVDVPFLKQLGEQMGAELAGLETDIHALAGREFNIASLKELQKILFEELKLPVQKRTGIKNEPSTDQESLERLAALGHELPKKLIAHRKVTKLKGTYVDVLPVMADKTGRVHTSFNQASAETGRLSSSDPNLQNIPMRTEQGAQLRKAFIPRDGWTLVTADYSQIELRLLAQFCGDETLKSAFTEDRDVHTAVAAQIFKVPEADVTKAQRGVAKTVNFGVIYGMSATGLAVRLAIPRKEAEEFIDAYFARYPKVLEYQQKLLAHAHKTGEVRTLLGRKRILNAAAINPNSRYQGRGQAEREAINYEIQGSAADLIKRAMLAVQRRLAAQKMQAKMLLTVHDELVFEAPPSEVEPLAKLVREEMTTAMKLDVPLRVDVAAGSNWLDVEDV</sequence>
<keyword evidence="11 16" id="KW-0239">DNA-directed DNA polymerase</keyword>
<dbReference type="GO" id="GO:0008408">
    <property type="term" value="F:3'-5' exonuclease activity"/>
    <property type="evidence" value="ECO:0007669"/>
    <property type="project" value="UniProtKB-UniRule"/>
</dbReference>
<dbReference type="SMART" id="SM00474">
    <property type="entry name" value="35EXOc"/>
    <property type="match status" value="1"/>
</dbReference>
<dbReference type="InterPro" id="IPR012337">
    <property type="entry name" value="RNaseH-like_sf"/>
</dbReference>
<dbReference type="Gene3D" id="1.20.1060.10">
    <property type="entry name" value="Taq DNA Polymerase, Chain T, domain 4"/>
    <property type="match status" value="1"/>
</dbReference>
<accession>A0A6P2D395</accession>
<dbReference type="FunFam" id="1.10.150.20:FF:000002">
    <property type="entry name" value="DNA polymerase I"/>
    <property type="match status" value="1"/>
</dbReference>
<dbReference type="InterPro" id="IPR018320">
    <property type="entry name" value="DNA_polymerase_1"/>
</dbReference>
<keyword evidence="8 16" id="KW-0227">DNA damage</keyword>
<evidence type="ECO:0000256" key="15">
    <source>
        <dbReference type="NCBIfam" id="TIGR00593"/>
    </source>
</evidence>
<dbReference type="InterPro" id="IPR036397">
    <property type="entry name" value="RNaseH_sf"/>
</dbReference>
<dbReference type="InterPro" id="IPR036279">
    <property type="entry name" value="5-3_exonuclease_C_sf"/>
</dbReference>
<keyword evidence="12 16" id="KW-0238">DNA-binding</keyword>
<dbReference type="RefSeq" id="WP_162669963.1">
    <property type="nucleotide sequence ID" value="NZ_LR593886.1"/>
</dbReference>
<evidence type="ECO:0000259" key="19">
    <source>
        <dbReference type="SMART" id="SM00475"/>
    </source>
</evidence>
<proteinExistence type="inferred from homology"/>
<dbReference type="InterPro" id="IPR043502">
    <property type="entry name" value="DNA/RNA_pol_sf"/>
</dbReference>
<dbReference type="CDD" id="cd06139">
    <property type="entry name" value="DNA_polA_I_Ecoli_like_exo"/>
    <property type="match status" value="1"/>
</dbReference>
<dbReference type="GO" id="GO:0003887">
    <property type="term" value="F:DNA-directed DNA polymerase activity"/>
    <property type="evidence" value="ECO:0007669"/>
    <property type="project" value="UniProtKB-UniRule"/>
</dbReference>
<dbReference type="GO" id="GO:0006302">
    <property type="term" value="P:double-strand break repair"/>
    <property type="evidence" value="ECO:0007669"/>
    <property type="project" value="TreeGrafter"/>
</dbReference>
<dbReference type="FunFam" id="1.20.1060.10:FF:000001">
    <property type="entry name" value="DNA polymerase I"/>
    <property type="match status" value="1"/>
</dbReference>
<dbReference type="SMART" id="SM00475">
    <property type="entry name" value="53EXOc"/>
    <property type="match status" value="1"/>
</dbReference>
<dbReference type="InterPro" id="IPR002421">
    <property type="entry name" value="5-3_exonuclease"/>
</dbReference>
<evidence type="ECO:0000259" key="18">
    <source>
        <dbReference type="SMART" id="SM00474"/>
    </source>
</evidence>
<dbReference type="EC" id="2.7.7.7" evidence="2 15"/>
<dbReference type="InterPro" id="IPR029060">
    <property type="entry name" value="PIN-like_dom_sf"/>
</dbReference>
<keyword evidence="22" id="KW-1185">Reference proteome</keyword>
<dbReference type="EMBL" id="LR593886">
    <property type="protein sequence ID" value="VTR95563.1"/>
    <property type="molecule type" value="Genomic_DNA"/>
</dbReference>
<dbReference type="Pfam" id="PF01367">
    <property type="entry name" value="5_3_exonuc"/>
    <property type="match status" value="1"/>
</dbReference>
<dbReference type="NCBIfam" id="NF004397">
    <property type="entry name" value="PRK05755.1"/>
    <property type="match status" value="1"/>
</dbReference>
<evidence type="ECO:0000256" key="13">
    <source>
        <dbReference type="ARBA" id="ARBA00023204"/>
    </source>
</evidence>
<dbReference type="PANTHER" id="PTHR10133">
    <property type="entry name" value="DNA POLYMERASE I"/>
    <property type="match status" value="1"/>
</dbReference>
<evidence type="ECO:0000256" key="14">
    <source>
        <dbReference type="ARBA" id="ARBA00049244"/>
    </source>
</evidence>
<dbReference type="CDD" id="cd09859">
    <property type="entry name" value="PIN_53EXO"/>
    <property type="match status" value="1"/>
</dbReference>
<dbReference type="SUPFAM" id="SSF53098">
    <property type="entry name" value="Ribonuclease H-like"/>
    <property type="match status" value="1"/>
</dbReference>
<evidence type="ECO:0000256" key="3">
    <source>
        <dbReference type="ARBA" id="ARBA00020311"/>
    </source>
</evidence>
<evidence type="ECO:0000256" key="17">
    <source>
        <dbReference type="SAM" id="MobiDB-lite"/>
    </source>
</evidence>
<dbReference type="NCBIfam" id="TIGR00593">
    <property type="entry name" value="pola"/>
    <property type="match status" value="1"/>
</dbReference>